<dbReference type="GeneID" id="41973647"/>
<dbReference type="Proteomes" id="UP000319257">
    <property type="component" value="Unassembled WGS sequence"/>
</dbReference>
<feature type="repeat" description="WD" evidence="3">
    <location>
        <begin position="963"/>
        <end position="1004"/>
    </location>
</feature>
<dbReference type="EMBL" id="SKBQ01000034">
    <property type="protein sequence ID" value="TPX13470.1"/>
    <property type="molecule type" value="Genomic_DNA"/>
</dbReference>
<keyword evidence="6" id="KW-1185">Reference proteome</keyword>
<dbReference type="InParanoid" id="A0A507BA32"/>
<evidence type="ECO:0000313" key="5">
    <source>
        <dbReference type="EMBL" id="TPX13470.1"/>
    </source>
</evidence>
<evidence type="ECO:0000313" key="6">
    <source>
        <dbReference type="Proteomes" id="UP000319257"/>
    </source>
</evidence>
<dbReference type="PROSITE" id="PS00678">
    <property type="entry name" value="WD_REPEATS_1"/>
    <property type="match status" value="1"/>
</dbReference>
<gene>
    <name evidence="5" type="ORF">E0L32_006200</name>
</gene>
<dbReference type="SMART" id="SM00320">
    <property type="entry name" value="WD40"/>
    <property type="match status" value="12"/>
</dbReference>
<dbReference type="InterPro" id="IPR010730">
    <property type="entry name" value="HET"/>
</dbReference>
<feature type="repeat" description="WD" evidence="3">
    <location>
        <begin position="874"/>
        <end position="906"/>
    </location>
</feature>
<dbReference type="InterPro" id="IPR015943">
    <property type="entry name" value="WD40/YVTN_repeat-like_dom_sf"/>
</dbReference>
<sequence length="1530" mass="170815">MRLLHLDADTGAIVLTGDLHKSIPRYAILSHRWGPEEVTFQELNDGTGLSKSGYKKIRFCCQQAQSDGIAHFWVDTCCIDKKDAVELREAINSMFRWYQDAARCYVYLDDVSSSPLHSTETCSEPPVKKQRRGSTTTTAGLIQSAEVPWQESLRESLWFKRGWTLQELIAPVSVEFFSAEGTRLGDKHSLEQLIHDVTRIPLPALKNCQLSDFSIDQRLSWMENRETSREEDLAYALLGILGVRMQLDYGEGRTSAFNRLRKKVDKLNSDPRDQLCLRDLRITDPRDDKKRIEQMKGGLLMESYHWVLGNEDFEQWRSESGGQILWIRGDPGKGKTMLLCGIINELSHSIELTGSRDELLAYFFCQATDERINNATAVLRGLVYMLVEQQPILVSHVRRKYDSAGKQLFEDVNAWTALTEILSSILKDPNLPNTILGTDALDECGTPGCKDHGDTAQLQISGQRHEQSTDLSRLIEFITNHSKLSRVKWVISSRNWPEIEEHLLAATGKVSLSLELNSQSISKAVTAYISDRVERLADLKRYGDELRCTVRDYFQSHAQDTFLWVALVCQDLAATSKRNTLSRLRAIPSGLNGLYQRMIDQIVASEDAELCCHILAIVSATKRPITIDELGALYDFPPDSRDDDSLAEVIGLCASFLTLRERTIFFVHQSAKDFLLQDARDIIFPSGVTEVHSSILANSLKALSRTLHRDMYTVGAPGLPIEKIYTPDPDPLVAVRYSCVHWIDHLDDGGNKRLNKVFQHHGIIHDFFKKTYLYWLEALSLVGSMESGVLSMAKIERLALEHEPQPARLVEDARRFFQTFKNIIKTHPLQTYASGLIFSPFQSLTRQNFVKEAPQWVTNQPLVPQRWSACLITLEGHRENIVAIAWSSDAAWLASASCDGEIRLWDSTTGGCQIVLEGHGRSLHYYYQLIIAFSSDGSQLAAVYQDNTIKIWDVMAGNRETALKVDTTGARALIWSSDGTQLALGYANGAVRLWDRLTGQCKKSLGLSTANSDEHISYTTGHIAWASNGVQLASISAYKHCNIQIWDMKTGRCERILENPESVSSVAWSRDCSRIALGCYFGTVNVWDPSTGQCKITLSHGIGPRVRSIVWSSDGTRLASASLGVPVKIWSTVGGRCEMLLGGYSSGTQSVVWSSDGARLASVRDGDITVWAASASQDDDRLETQNGCASLDRCLDQSPSRDALQSDKFEMASHESPAEEDSFNITSPIRSITWSSNNTQLATLSGYKTVQIWDATTGKCQAVFKSHEDLAMPFAWSSDSKHLKSCSVNGNIKIWNLDTGRCKETVLDHNRALRTVSWSNDGTRLASGEGWGKIWDLSTGQCEKTRYGDEEFTRLSWSADSTRLALSFYNTIGVWDSRTAKCTMILEHTGWVTSLAWSSDGARLASASDGGIKIWDLSTRRCLARFEGLLTYCEFLQFDNDVTQRLHTAAGTIDLGSCAMLGEQRTSSPSFLGIGLSNDGSWVTYDGRHILWLPPEYRPVELAISGERIAIGCESGCVLIIEVAKELIPI</sequence>
<evidence type="ECO:0000259" key="4">
    <source>
        <dbReference type="PROSITE" id="PS50837"/>
    </source>
</evidence>
<dbReference type="CDD" id="cd00200">
    <property type="entry name" value="WD40"/>
    <property type="match status" value="2"/>
</dbReference>
<protein>
    <recommendedName>
        <fullName evidence="4">NACHT domain-containing protein</fullName>
    </recommendedName>
</protein>
<feature type="repeat" description="WD" evidence="3">
    <location>
        <begin position="1226"/>
        <end position="1263"/>
    </location>
</feature>
<dbReference type="PANTHER" id="PTHR10622:SF13">
    <property type="entry name" value="NACHT DOMAIN-CONTAINING PROTEIN"/>
    <property type="match status" value="1"/>
</dbReference>
<feature type="repeat" description="WD" evidence="3">
    <location>
        <begin position="1385"/>
        <end position="1425"/>
    </location>
</feature>
<dbReference type="OrthoDB" id="538223at2759"/>
<reference evidence="5 6" key="1">
    <citation type="submission" date="2019-06" db="EMBL/GenBank/DDBJ databases">
        <title>Draft genome sequence of the filamentous fungus Phialemoniopsis curvata isolated from diesel fuel.</title>
        <authorList>
            <person name="Varaljay V.A."/>
            <person name="Lyon W.J."/>
            <person name="Crouch A.L."/>
            <person name="Drake C.E."/>
            <person name="Hollomon J.M."/>
            <person name="Nadeau L.J."/>
            <person name="Nunn H.S."/>
            <person name="Stevenson B.S."/>
            <person name="Bojanowski C.L."/>
            <person name="Crookes-Goodson W.J."/>
        </authorList>
    </citation>
    <scope>NUCLEOTIDE SEQUENCE [LARGE SCALE GENOMIC DNA]</scope>
    <source>
        <strain evidence="5 6">D216</strain>
    </source>
</reference>
<accession>A0A507BA32</accession>
<dbReference type="PROSITE" id="PS50294">
    <property type="entry name" value="WD_REPEATS_REGION"/>
    <property type="match status" value="3"/>
</dbReference>
<dbReference type="Pfam" id="PF24883">
    <property type="entry name" value="NPHP3_N"/>
    <property type="match status" value="1"/>
</dbReference>
<dbReference type="PANTHER" id="PTHR10622">
    <property type="entry name" value="HET DOMAIN-CONTAINING PROTEIN"/>
    <property type="match status" value="1"/>
</dbReference>
<dbReference type="Pfam" id="PF06985">
    <property type="entry name" value="HET"/>
    <property type="match status" value="1"/>
</dbReference>
<proteinExistence type="predicted"/>
<feature type="repeat" description="WD" evidence="3">
    <location>
        <begin position="1264"/>
        <end position="1305"/>
    </location>
</feature>
<name>A0A507BA32_9PEZI</name>
<keyword evidence="2" id="KW-0677">Repeat</keyword>
<dbReference type="InterPro" id="IPR007111">
    <property type="entry name" value="NACHT_NTPase"/>
</dbReference>
<dbReference type="InterPro" id="IPR027417">
    <property type="entry name" value="P-loop_NTPase"/>
</dbReference>
<dbReference type="InterPro" id="IPR024977">
    <property type="entry name" value="Apc4-like_WD40_dom"/>
</dbReference>
<keyword evidence="1 3" id="KW-0853">WD repeat</keyword>
<dbReference type="Pfam" id="PF12894">
    <property type="entry name" value="ANAPC4_WD40"/>
    <property type="match status" value="1"/>
</dbReference>
<dbReference type="Gene3D" id="3.40.50.300">
    <property type="entry name" value="P-loop containing nucleotide triphosphate hydrolases"/>
    <property type="match status" value="1"/>
</dbReference>
<dbReference type="InterPro" id="IPR036322">
    <property type="entry name" value="WD40_repeat_dom_sf"/>
</dbReference>
<dbReference type="InterPro" id="IPR011047">
    <property type="entry name" value="Quinoprotein_ADH-like_sf"/>
</dbReference>
<dbReference type="PROSITE" id="PS50082">
    <property type="entry name" value="WD_REPEATS_2"/>
    <property type="match status" value="6"/>
</dbReference>
<dbReference type="SUPFAM" id="SSF50998">
    <property type="entry name" value="Quinoprotein alcohol dehydrogenase-like"/>
    <property type="match status" value="1"/>
</dbReference>
<dbReference type="InterPro" id="IPR001680">
    <property type="entry name" value="WD40_rpt"/>
</dbReference>
<evidence type="ECO:0000256" key="3">
    <source>
        <dbReference type="PROSITE-ProRule" id="PRU00221"/>
    </source>
</evidence>
<dbReference type="Pfam" id="PF00400">
    <property type="entry name" value="WD40"/>
    <property type="match status" value="5"/>
</dbReference>
<evidence type="ECO:0000256" key="1">
    <source>
        <dbReference type="ARBA" id="ARBA00022574"/>
    </source>
</evidence>
<dbReference type="Gene3D" id="2.130.10.10">
    <property type="entry name" value="YVTN repeat-like/Quinoprotein amine dehydrogenase"/>
    <property type="match status" value="4"/>
</dbReference>
<organism evidence="5 6">
    <name type="scientific">Thyridium curvatum</name>
    <dbReference type="NCBI Taxonomy" id="1093900"/>
    <lineage>
        <taxon>Eukaryota</taxon>
        <taxon>Fungi</taxon>
        <taxon>Dikarya</taxon>
        <taxon>Ascomycota</taxon>
        <taxon>Pezizomycotina</taxon>
        <taxon>Sordariomycetes</taxon>
        <taxon>Sordariomycetidae</taxon>
        <taxon>Thyridiales</taxon>
        <taxon>Thyridiaceae</taxon>
        <taxon>Thyridium</taxon>
    </lineage>
</organism>
<feature type="domain" description="NACHT" evidence="4">
    <location>
        <begin position="323"/>
        <end position="570"/>
    </location>
</feature>
<dbReference type="SUPFAM" id="SSF50978">
    <property type="entry name" value="WD40 repeat-like"/>
    <property type="match status" value="1"/>
</dbReference>
<dbReference type="STRING" id="1093900.A0A507BA32"/>
<dbReference type="PROSITE" id="PS50837">
    <property type="entry name" value="NACHT"/>
    <property type="match status" value="1"/>
</dbReference>
<feature type="repeat" description="WD" evidence="3">
    <location>
        <begin position="931"/>
        <end position="962"/>
    </location>
</feature>
<dbReference type="RefSeq" id="XP_030995181.1">
    <property type="nucleotide sequence ID" value="XM_031140807.1"/>
</dbReference>
<comment type="caution">
    <text evidence="5">The sequence shown here is derived from an EMBL/GenBank/DDBJ whole genome shotgun (WGS) entry which is preliminary data.</text>
</comment>
<dbReference type="InterPro" id="IPR056884">
    <property type="entry name" value="NPHP3-like_N"/>
</dbReference>
<dbReference type="InterPro" id="IPR019775">
    <property type="entry name" value="WD40_repeat_CS"/>
</dbReference>
<evidence type="ECO:0000256" key="2">
    <source>
        <dbReference type="ARBA" id="ARBA00022737"/>
    </source>
</evidence>